<dbReference type="Proteomes" id="UP000235728">
    <property type="component" value="Unassembled WGS sequence"/>
</dbReference>
<dbReference type="EMBL" id="MRVG01000005">
    <property type="protein sequence ID" value="PMB68612.1"/>
    <property type="molecule type" value="Genomic_DNA"/>
</dbReference>
<name>A0A2N6NMW1_BEABA</name>
<feature type="region of interest" description="Disordered" evidence="1">
    <location>
        <begin position="22"/>
        <end position="64"/>
    </location>
</feature>
<feature type="compositionally biased region" description="Basic and acidic residues" evidence="1">
    <location>
        <begin position="46"/>
        <end position="64"/>
    </location>
</feature>
<evidence type="ECO:0000256" key="1">
    <source>
        <dbReference type="SAM" id="MobiDB-lite"/>
    </source>
</evidence>
<evidence type="ECO:0000313" key="3">
    <source>
        <dbReference type="Proteomes" id="UP000235728"/>
    </source>
</evidence>
<organism evidence="2 3">
    <name type="scientific">Beauveria bassiana</name>
    <name type="common">White muscardine disease fungus</name>
    <name type="synonym">Tritirachium shiotae</name>
    <dbReference type="NCBI Taxonomy" id="176275"/>
    <lineage>
        <taxon>Eukaryota</taxon>
        <taxon>Fungi</taxon>
        <taxon>Dikarya</taxon>
        <taxon>Ascomycota</taxon>
        <taxon>Pezizomycotina</taxon>
        <taxon>Sordariomycetes</taxon>
        <taxon>Hypocreomycetidae</taxon>
        <taxon>Hypocreales</taxon>
        <taxon>Cordycipitaceae</taxon>
        <taxon>Beauveria</taxon>
    </lineage>
</organism>
<sequence>MLSGKKVGNITAVLAAAVEAETTDDAAARHHQPSAIEPAARAPAESGRDETTAHQEGDVKEAPTLHRSAAIALQTAGSRDLHANTATLVTLQSLFKAAAADQGVIH</sequence>
<evidence type="ECO:0000313" key="2">
    <source>
        <dbReference type="EMBL" id="PMB68612.1"/>
    </source>
</evidence>
<comment type="caution">
    <text evidence="2">The sequence shown here is derived from an EMBL/GenBank/DDBJ whole genome shotgun (WGS) entry which is preliminary data.</text>
</comment>
<accession>A0A2N6NMW1</accession>
<gene>
    <name evidence="2" type="ORF">BM221_005193</name>
</gene>
<protein>
    <submittedName>
        <fullName evidence="2">Uncharacterized protein</fullName>
    </submittedName>
</protein>
<dbReference type="AlphaFoldDB" id="A0A2N6NMW1"/>
<proteinExistence type="predicted"/>
<reference evidence="2 3" key="1">
    <citation type="journal article" date="2016" name="Appl. Microbiol. Biotechnol.">
        <title>Characterization of T-DNA insertion mutants with decreased virulence in the entomopathogenic fungus Beauveria bassiana JEF-007.</title>
        <authorList>
            <person name="Kim S."/>
            <person name="Lee S.J."/>
            <person name="Nai Y.S."/>
            <person name="Yu J.S."/>
            <person name="Lee M.R."/>
            <person name="Yang Y.T."/>
            <person name="Kim J.S."/>
        </authorList>
    </citation>
    <scope>NUCLEOTIDE SEQUENCE [LARGE SCALE GENOMIC DNA]</scope>
    <source>
        <strain evidence="2 3">JEF-007</strain>
    </source>
</reference>